<evidence type="ECO:0000313" key="4">
    <source>
        <dbReference type="EMBL" id="AMK11133.1"/>
    </source>
</evidence>
<comment type="subcellular location">
    <subcellularLocation>
        <location evidence="1">Cytoplasm</location>
    </subcellularLocation>
</comment>
<evidence type="ECO:0000259" key="3">
    <source>
        <dbReference type="PROSITE" id="PS51857"/>
    </source>
</evidence>
<proteinExistence type="predicted"/>
<dbReference type="SMART" id="SM00357">
    <property type="entry name" value="CSP"/>
    <property type="match status" value="1"/>
</dbReference>
<dbReference type="CDD" id="cd04458">
    <property type="entry name" value="CSP_CDS"/>
    <property type="match status" value="1"/>
</dbReference>
<dbReference type="PRINTS" id="PR00050">
    <property type="entry name" value="COLDSHOCK"/>
</dbReference>
<keyword evidence="5" id="KW-1185">Reference proteome</keyword>
<dbReference type="PANTHER" id="PTHR46565:SF20">
    <property type="entry name" value="COLD SHOCK DOMAIN-CONTAINING PROTEIN 4"/>
    <property type="match status" value="1"/>
</dbReference>
<dbReference type="InterPro" id="IPR019844">
    <property type="entry name" value="CSD_CS"/>
</dbReference>
<protein>
    <submittedName>
        <fullName evidence="4">Cold-shock protein</fullName>
    </submittedName>
</protein>
<dbReference type="Gene3D" id="2.40.50.140">
    <property type="entry name" value="Nucleic acid-binding proteins"/>
    <property type="match status" value="1"/>
</dbReference>
<feature type="compositionally biased region" description="Basic and acidic residues" evidence="2">
    <location>
        <begin position="78"/>
        <end position="92"/>
    </location>
</feature>
<name>A0ABN4M1A3_9BACT</name>
<dbReference type="InterPro" id="IPR002059">
    <property type="entry name" value="CSP_DNA-bd"/>
</dbReference>
<dbReference type="SUPFAM" id="SSF50249">
    <property type="entry name" value="Nucleic acid-binding proteins"/>
    <property type="match status" value="1"/>
</dbReference>
<evidence type="ECO:0000256" key="1">
    <source>
        <dbReference type="RuleBase" id="RU000408"/>
    </source>
</evidence>
<feature type="domain" description="CSD" evidence="3">
    <location>
        <begin position="18"/>
        <end position="82"/>
    </location>
</feature>
<dbReference type="PROSITE" id="PS51857">
    <property type="entry name" value="CSD_2"/>
    <property type="match status" value="1"/>
</dbReference>
<organism evidence="4 5">
    <name type="scientific">Pseudodesulfovibrio indicus</name>
    <dbReference type="NCBI Taxonomy" id="1716143"/>
    <lineage>
        <taxon>Bacteria</taxon>
        <taxon>Pseudomonadati</taxon>
        <taxon>Thermodesulfobacteriota</taxon>
        <taxon>Desulfovibrionia</taxon>
        <taxon>Desulfovibrionales</taxon>
        <taxon>Desulfovibrionaceae</taxon>
    </lineage>
</organism>
<dbReference type="PANTHER" id="PTHR46565">
    <property type="entry name" value="COLD SHOCK DOMAIN PROTEIN 2"/>
    <property type="match status" value="1"/>
</dbReference>
<gene>
    <name evidence="4" type="ORF">AWY79_08400</name>
</gene>
<dbReference type="EMBL" id="CP014206">
    <property type="protein sequence ID" value="AMK11133.1"/>
    <property type="molecule type" value="Genomic_DNA"/>
</dbReference>
<evidence type="ECO:0000256" key="2">
    <source>
        <dbReference type="SAM" id="MobiDB-lite"/>
    </source>
</evidence>
<dbReference type="Proteomes" id="UP000055611">
    <property type="component" value="Chromosome"/>
</dbReference>
<evidence type="ECO:0000313" key="5">
    <source>
        <dbReference type="Proteomes" id="UP000055611"/>
    </source>
</evidence>
<accession>A0ABN4M1A3</accession>
<feature type="region of interest" description="Disordered" evidence="2">
    <location>
        <begin position="65"/>
        <end position="92"/>
    </location>
</feature>
<dbReference type="Pfam" id="PF00313">
    <property type="entry name" value="CSD"/>
    <property type="match status" value="1"/>
</dbReference>
<sequence length="92" mass="10295">MPPCGYSLPTIHAEGNVRYKGEVTWFNEQKGFGFISGEDGKDVFVHYTEIVRDGFQTLEPGERVTYGLTDEDTGPKAVEVRPEEEARVSTLL</sequence>
<dbReference type="InterPro" id="IPR011129">
    <property type="entry name" value="CSD"/>
</dbReference>
<reference evidence="4 5" key="1">
    <citation type="journal article" date="2016" name="Front. Microbiol.">
        <title>Genome Sequence of the Piezophilic, Mesophilic Sulfate-Reducing Bacterium Desulfovibrio indicus J2T.</title>
        <authorList>
            <person name="Cao J."/>
            <person name="Maignien L."/>
            <person name="Shao Z."/>
            <person name="Alain K."/>
            <person name="Jebbar M."/>
        </authorList>
    </citation>
    <scope>NUCLEOTIDE SEQUENCE [LARGE SCALE GENOMIC DNA]</scope>
    <source>
        <strain evidence="4 5">J2</strain>
    </source>
</reference>
<dbReference type="PROSITE" id="PS00352">
    <property type="entry name" value="CSD_1"/>
    <property type="match status" value="1"/>
</dbReference>
<dbReference type="InterPro" id="IPR012340">
    <property type="entry name" value="NA-bd_OB-fold"/>
</dbReference>